<protein>
    <submittedName>
        <fullName evidence="10">Two component transcriptional regulator, winged helix family</fullName>
    </submittedName>
</protein>
<dbReference type="SUPFAM" id="SSF52172">
    <property type="entry name" value="CheY-like"/>
    <property type="match status" value="1"/>
</dbReference>
<dbReference type="GO" id="GO:0000156">
    <property type="term" value="F:phosphorelay response regulator activity"/>
    <property type="evidence" value="ECO:0007669"/>
    <property type="project" value="TreeGrafter"/>
</dbReference>
<keyword evidence="4 7" id="KW-0238">DNA-binding</keyword>
<evidence type="ECO:0000256" key="3">
    <source>
        <dbReference type="ARBA" id="ARBA00023015"/>
    </source>
</evidence>
<dbReference type="Gene3D" id="1.10.10.10">
    <property type="entry name" value="Winged helix-like DNA-binding domain superfamily/Winged helix DNA-binding domain"/>
    <property type="match status" value="1"/>
</dbReference>
<feature type="domain" description="Response regulatory" evidence="8">
    <location>
        <begin position="5"/>
        <end position="119"/>
    </location>
</feature>
<dbReference type="Pfam" id="PF00072">
    <property type="entry name" value="Response_reg"/>
    <property type="match status" value="1"/>
</dbReference>
<evidence type="ECO:0000313" key="11">
    <source>
        <dbReference type="Proteomes" id="UP000008461"/>
    </source>
</evidence>
<keyword evidence="1 6" id="KW-0597">Phosphoprotein</keyword>
<dbReference type="RefSeq" id="WP_013768556.1">
    <property type="nucleotide sequence ID" value="NC_015510.1"/>
</dbReference>
<dbReference type="FunFam" id="1.10.10.10:FF:000005">
    <property type="entry name" value="Two-component system response regulator"/>
    <property type="match status" value="1"/>
</dbReference>
<dbReference type="PANTHER" id="PTHR48111">
    <property type="entry name" value="REGULATOR OF RPOS"/>
    <property type="match status" value="1"/>
</dbReference>
<reference evidence="10 11" key="1">
    <citation type="journal article" date="2011" name="Stand. Genomic Sci.">
        <title>Complete genome sequence of Haliscomenobacter hydrossis type strain (O).</title>
        <authorList>
            <consortium name="US DOE Joint Genome Institute (JGI-PGF)"/>
            <person name="Daligault H."/>
            <person name="Lapidus A."/>
            <person name="Zeytun A."/>
            <person name="Nolan M."/>
            <person name="Lucas S."/>
            <person name="Del Rio T.G."/>
            <person name="Tice H."/>
            <person name="Cheng J.F."/>
            <person name="Tapia R."/>
            <person name="Han C."/>
            <person name="Goodwin L."/>
            <person name="Pitluck S."/>
            <person name="Liolios K."/>
            <person name="Pagani I."/>
            <person name="Ivanova N."/>
            <person name="Huntemann M."/>
            <person name="Mavromatis K."/>
            <person name="Mikhailova N."/>
            <person name="Pati A."/>
            <person name="Chen A."/>
            <person name="Palaniappan K."/>
            <person name="Land M."/>
            <person name="Hauser L."/>
            <person name="Brambilla E.M."/>
            <person name="Rohde M."/>
            <person name="Verbarg S."/>
            <person name="Goker M."/>
            <person name="Bristow J."/>
            <person name="Eisen J.A."/>
            <person name="Markowitz V."/>
            <person name="Hugenholtz P."/>
            <person name="Kyrpides N.C."/>
            <person name="Klenk H.P."/>
            <person name="Woyke T."/>
        </authorList>
    </citation>
    <scope>NUCLEOTIDE SEQUENCE [LARGE SCALE GENOMIC DNA]</scope>
    <source>
        <strain evidence="11">ATCC 27775 / DSM 1100 / LMG 10767 / O</strain>
    </source>
</reference>
<reference key="2">
    <citation type="submission" date="2011-04" db="EMBL/GenBank/DDBJ databases">
        <title>Complete sequence of chromosome of Haliscomenobacter hydrossis DSM 1100.</title>
        <authorList>
            <consortium name="US DOE Joint Genome Institute (JGI-PGF)"/>
            <person name="Lucas S."/>
            <person name="Han J."/>
            <person name="Lapidus A."/>
            <person name="Bruce D."/>
            <person name="Goodwin L."/>
            <person name="Pitluck S."/>
            <person name="Peters L."/>
            <person name="Kyrpides N."/>
            <person name="Mavromatis K."/>
            <person name="Ivanova N."/>
            <person name="Ovchinnikova G."/>
            <person name="Pagani I."/>
            <person name="Daligault H."/>
            <person name="Detter J.C."/>
            <person name="Han C."/>
            <person name="Land M."/>
            <person name="Hauser L."/>
            <person name="Markowitz V."/>
            <person name="Cheng J.-F."/>
            <person name="Hugenholtz P."/>
            <person name="Woyke T."/>
            <person name="Wu D."/>
            <person name="Verbarg S."/>
            <person name="Frueling A."/>
            <person name="Brambilla E."/>
            <person name="Klenk H.-P."/>
            <person name="Eisen J.A."/>
        </authorList>
    </citation>
    <scope>NUCLEOTIDE SEQUENCE</scope>
    <source>
        <strain>DSM 1100</strain>
    </source>
</reference>
<dbReference type="EMBL" id="CP002691">
    <property type="protein sequence ID" value="AEE54035.1"/>
    <property type="molecule type" value="Genomic_DNA"/>
</dbReference>
<keyword evidence="2" id="KW-0902">Two-component regulatory system</keyword>
<dbReference type="SMART" id="SM00448">
    <property type="entry name" value="REC"/>
    <property type="match status" value="1"/>
</dbReference>
<dbReference type="Gene3D" id="3.40.50.2300">
    <property type="match status" value="1"/>
</dbReference>
<evidence type="ECO:0000256" key="7">
    <source>
        <dbReference type="PROSITE-ProRule" id="PRU01091"/>
    </source>
</evidence>
<dbReference type="Pfam" id="PF00486">
    <property type="entry name" value="Trans_reg_C"/>
    <property type="match status" value="1"/>
</dbReference>
<dbReference type="GO" id="GO:0000976">
    <property type="term" value="F:transcription cis-regulatory region binding"/>
    <property type="evidence" value="ECO:0007669"/>
    <property type="project" value="TreeGrafter"/>
</dbReference>
<dbReference type="SMART" id="SM00862">
    <property type="entry name" value="Trans_reg_C"/>
    <property type="match status" value="1"/>
</dbReference>
<proteinExistence type="predicted"/>
<keyword evidence="5" id="KW-0804">Transcription</keyword>
<organism evidence="10 11">
    <name type="scientific">Haliscomenobacter hydrossis (strain ATCC 27775 / DSM 1100 / LMG 10767 / O)</name>
    <dbReference type="NCBI Taxonomy" id="760192"/>
    <lineage>
        <taxon>Bacteria</taxon>
        <taxon>Pseudomonadati</taxon>
        <taxon>Bacteroidota</taxon>
        <taxon>Saprospiria</taxon>
        <taxon>Saprospirales</taxon>
        <taxon>Haliscomenobacteraceae</taxon>
        <taxon>Haliscomenobacter</taxon>
    </lineage>
</organism>
<keyword evidence="11" id="KW-1185">Reference proteome</keyword>
<evidence type="ECO:0000256" key="5">
    <source>
        <dbReference type="ARBA" id="ARBA00023163"/>
    </source>
</evidence>
<dbReference type="PROSITE" id="PS51755">
    <property type="entry name" value="OMPR_PHOB"/>
    <property type="match status" value="1"/>
</dbReference>
<evidence type="ECO:0000313" key="10">
    <source>
        <dbReference type="EMBL" id="AEE54035.1"/>
    </source>
</evidence>
<keyword evidence="3" id="KW-0805">Transcription regulation</keyword>
<evidence type="ECO:0000256" key="1">
    <source>
        <dbReference type="ARBA" id="ARBA00022553"/>
    </source>
</evidence>
<dbReference type="InterPro" id="IPR039420">
    <property type="entry name" value="WalR-like"/>
</dbReference>
<gene>
    <name evidence="10" type="ordered locus">Halhy_6214</name>
</gene>
<feature type="DNA-binding region" description="OmpR/PhoB-type" evidence="7">
    <location>
        <begin position="130"/>
        <end position="228"/>
    </location>
</feature>
<dbReference type="AlphaFoldDB" id="F4L4X3"/>
<dbReference type="PANTHER" id="PTHR48111:SF22">
    <property type="entry name" value="REGULATOR OF RPOS"/>
    <property type="match status" value="1"/>
</dbReference>
<dbReference type="InterPro" id="IPR036388">
    <property type="entry name" value="WH-like_DNA-bd_sf"/>
</dbReference>
<dbReference type="GO" id="GO:0006355">
    <property type="term" value="P:regulation of DNA-templated transcription"/>
    <property type="evidence" value="ECO:0007669"/>
    <property type="project" value="InterPro"/>
</dbReference>
<evidence type="ECO:0000259" key="8">
    <source>
        <dbReference type="PROSITE" id="PS50110"/>
    </source>
</evidence>
<dbReference type="eggNOG" id="COG0745">
    <property type="taxonomic scope" value="Bacteria"/>
</dbReference>
<dbReference type="InterPro" id="IPR001789">
    <property type="entry name" value="Sig_transdc_resp-reg_receiver"/>
</dbReference>
<dbReference type="KEGG" id="hhy:Halhy_6214"/>
<feature type="domain" description="OmpR/PhoB-type" evidence="9">
    <location>
        <begin position="130"/>
        <end position="228"/>
    </location>
</feature>
<dbReference type="InterPro" id="IPR011006">
    <property type="entry name" value="CheY-like_superfamily"/>
</dbReference>
<evidence type="ECO:0000256" key="4">
    <source>
        <dbReference type="ARBA" id="ARBA00023125"/>
    </source>
</evidence>
<dbReference type="InterPro" id="IPR001867">
    <property type="entry name" value="OmpR/PhoB-type_DNA-bd"/>
</dbReference>
<dbReference type="GO" id="GO:0005829">
    <property type="term" value="C:cytosol"/>
    <property type="evidence" value="ECO:0007669"/>
    <property type="project" value="TreeGrafter"/>
</dbReference>
<evidence type="ECO:0000259" key="9">
    <source>
        <dbReference type="PROSITE" id="PS51755"/>
    </source>
</evidence>
<accession>F4L4X3</accession>
<sequence length="229" mass="25896">MEKIPILLVEDEPKVASSIQQWLLEHDFLVDVAPDGAVGRHLALTNDYALILLDLNLPFIDGFEVCKAIRSTKPDVPIIMVTALGSMDEKLNGFAVGANDYLVKPFDFRELLARMRVLLKNAVSFNTDNPSLLKVADLEMNLDTKNVYRAGHLIPLTPKEFGLLVFLIKNEGRVVSKYDIMEQVWDLNFDSGTNVVEVYINFLRKKIDRNYEPKLIHTKPGMGYYLAAN</sequence>
<dbReference type="Proteomes" id="UP000008461">
    <property type="component" value="Chromosome"/>
</dbReference>
<evidence type="ECO:0000256" key="2">
    <source>
        <dbReference type="ARBA" id="ARBA00023012"/>
    </source>
</evidence>
<dbReference type="HOGENOM" id="CLU_000445_30_1_10"/>
<dbReference type="GO" id="GO:0032993">
    <property type="term" value="C:protein-DNA complex"/>
    <property type="evidence" value="ECO:0007669"/>
    <property type="project" value="TreeGrafter"/>
</dbReference>
<dbReference type="CDD" id="cd00383">
    <property type="entry name" value="trans_reg_C"/>
    <property type="match status" value="1"/>
</dbReference>
<dbReference type="STRING" id="760192.Halhy_6214"/>
<name>F4L4X3_HALH1</name>
<dbReference type="PROSITE" id="PS50110">
    <property type="entry name" value="RESPONSE_REGULATORY"/>
    <property type="match status" value="1"/>
</dbReference>
<evidence type="ECO:0000256" key="6">
    <source>
        <dbReference type="PROSITE-ProRule" id="PRU00169"/>
    </source>
</evidence>
<feature type="modified residue" description="4-aspartylphosphate" evidence="6">
    <location>
        <position position="54"/>
    </location>
</feature>